<dbReference type="InterPro" id="IPR050638">
    <property type="entry name" value="AA-Vitamin_Transporters"/>
</dbReference>
<feature type="transmembrane region" description="Helical" evidence="5">
    <location>
        <begin position="72"/>
        <end position="89"/>
    </location>
</feature>
<keyword evidence="9" id="KW-1185">Reference proteome</keyword>
<evidence type="ECO:0000256" key="1">
    <source>
        <dbReference type="ARBA" id="ARBA00004141"/>
    </source>
</evidence>
<proteinExistence type="predicted"/>
<gene>
    <name evidence="8" type="ORF">PSQ90_03695</name>
</gene>
<feature type="transmembrane region" description="Helical" evidence="5">
    <location>
        <begin position="259"/>
        <end position="279"/>
    </location>
</feature>
<feature type="domain" description="EamA" evidence="7">
    <location>
        <begin position="146"/>
        <end position="275"/>
    </location>
</feature>
<keyword evidence="2 5" id="KW-0812">Transmembrane</keyword>
<reference evidence="8 9" key="1">
    <citation type="submission" date="2023-02" db="EMBL/GenBank/DDBJ databases">
        <title>Devosia chondri sp. nov., isolated from the phycosphere of marine algae.</title>
        <authorList>
            <person name="Kim J.M."/>
            <person name="Lee J.K."/>
            <person name="Choi B.J."/>
            <person name="Bayburt H."/>
            <person name="Jeon C.O."/>
        </authorList>
    </citation>
    <scope>NUCLEOTIDE SEQUENCE [LARGE SCALE GENOMIC DNA]</scope>
    <source>
        <strain evidence="8 9">G2-5</strain>
    </source>
</reference>
<dbReference type="PANTHER" id="PTHR32322">
    <property type="entry name" value="INNER MEMBRANE TRANSPORTER"/>
    <property type="match status" value="1"/>
</dbReference>
<sequence length="287" mass="29226">MTKIIALTCLAMLAFAANSVLTRQALGSGAMDALGFAGVRLVSGAIMLALLVTLRAPKSWRAVPRLGNWQQAGALLGYAIAFSLAYALLSTGTGALILFVSVQFGMIARAIATGDRPGGIEWLGIAIAIGAFVYLVSPGLSAPDPLGSFLMVIAGLSWAAYSLLGRGSARPLADAAGSFVRLVPIALIMAIWGIVQHPPTSAGVLLAIGSGAIASGLGYAIWYAALPFLSRTRAAVVQLSVPAIAALGAALLFGEVLSARLIVASIVILGGIAIAIVGAERRRVPLV</sequence>
<keyword evidence="3 5" id="KW-1133">Transmembrane helix</keyword>
<feature type="transmembrane region" description="Helical" evidence="5">
    <location>
        <begin position="234"/>
        <end position="253"/>
    </location>
</feature>
<dbReference type="InterPro" id="IPR000620">
    <property type="entry name" value="EamA_dom"/>
</dbReference>
<feature type="transmembrane region" description="Helical" evidence="5">
    <location>
        <begin position="119"/>
        <end position="140"/>
    </location>
</feature>
<dbReference type="Pfam" id="PF00892">
    <property type="entry name" value="EamA"/>
    <property type="match status" value="1"/>
</dbReference>
<accession>A0ABY7YYW3</accession>
<dbReference type="Proteomes" id="UP001222118">
    <property type="component" value="Chromosome"/>
</dbReference>
<evidence type="ECO:0000256" key="6">
    <source>
        <dbReference type="SAM" id="SignalP"/>
    </source>
</evidence>
<keyword evidence="6" id="KW-0732">Signal</keyword>
<dbReference type="RefSeq" id="WP_282212091.1">
    <property type="nucleotide sequence ID" value="NZ_CP118247.1"/>
</dbReference>
<feature type="transmembrane region" description="Helical" evidence="5">
    <location>
        <begin position="146"/>
        <end position="164"/>
    </location>
</feature>
<dbReference type="EMBL" id="CP118247">
    <property type="protein sequence ID" value="WDR06578.1"/>
    <property type="molecule type" value="Genomic_DNA"/>
</dbReference>
<feature type="transmembrane region" description="Helical" evidence="5">
    <location>
        <begin position="201"/>
        <end position="222"/>
    </location>
</feature>
<evidence type="ECO:0000313" key="8">
    <source>
        <dbReference type="EMBL" id="WDR06578.1"/>
    </source>
</evidence>
<name>A0ABY7YYW3_9HYPH</name>
<evidence type="ECO:0000313" key="9">
    <source>
        <dbReference type="Proteomes" id="UP001222118"/>
    </source>
</evidence>
<feature type="chain" id="PRO_5046448076" evidence="6">
    <location>
        <begin position="17"/>
        <end position="287"/>
    </location>
</feature>
<protein>
    <submittedName>
        <fullName evidence="8">DMT family transporter</fullName>
    </submittedName>
</protein>
<dbReference type="InterPro" id="IPR037185">
    <property type="entry name" value="EmrE-like"/>
</dbReference>
<evidence type="ECO:0000256" key="4">
    <source>
        <dbReference type="ARBA" id="ARBA00023136"/>
    </source>
</evidence>
<evidence type="ECO:0000256" key="3">
    <source>
        <dbReference type="ARBA" id="ARBA00022989"/>
    </source>
</evidence>
<evidence type="ECO:0000256" key="5">
    <source>
        <dbReference type="SAM" id="Phobius"/>
    </source>
</evidence>
<dbReference type="PANTHER" id="PTHR32322:SF9">
    <property type="entry name" value="AMINO-ACID METABOLITE EFFLUX PUMP-RELATED"/>
    <property type="match status" value="1"/>
</dbReference>
<feature type="signal peptide" evidence="6">
    <location>
        <begin position="1"/>
        <end position="16"/>
    </location>
</feature>
<keyword evidence="4 5" id="KW-0472">Membrane</keyword>
<comment type="subcellular location">
    <subcellularLocation>
        <location evidence="1">Membrane</location>
        <topology evidence="1">Multi-pass membrane protein</topology>
    </subcellularLocation>
</comment>
<dbReference type="SUPFAM" id="SSF103481">
    <property type="entry name" value="Multidrug resistance efflux transporter EmrE"/>
    <property type="match status" value="2"/>
</dbReference>
<feature type="transmembrane region" description="Helical" evidence="5">
    <location>
        <begin position="33"/>
        <end position="52"/>
    </location>
</feature>
<evidence type="ECO:0000256" key="2">
    <source>
        <dbReference type="ARBA" id="ARBA00022692"/>
    </source>
</evidence>
<feature type="transmembrane region" description="Helical" evidence="5">
    <location>
        <begin position="176"/>
        <end position="195"/>
    </location>
</feature>
<evidence type="ECO:0000259" key="7">
    <source>
        <dbReference type="Pfam" id="PF00892"/>
    </source>
</evidence>
<organism evidence="8 9">
    <name type="scientific">Devosia rhodophyticola</name>
    <dbReference type="NCBI Taxonomy" id="3026423"/>
    <lineage>
        <taxon>Bacteria</taxon>
        <taxon>Pseudomonadati</taxon>
        <taxon>Pseudomonadota</taxon>
        <taxon>Alphaproteobacteria</taxon>
        <taxon>Hyphomicrobiales</taxon>
        <taxon>Devosiaceae</taxon>
        <taxon>Devosia</taxon>
    </lineage>
</organism>